<dbReference type="InterPro" id="IPR036864">
    <property type="entry name" value="Zn2-C6_fun-type_DNA-bd_sf"/>
</dbReference>
<name>A0A0C9WVV5_9AGAR</name>
<sequence length="504" mass="56356">MKCDGARPVCGKCMDRNIPEDCEYLSANASSESRFLEERINLNKARIEELESPPQHSNSITLSKPYSTSQLPSRTTSPTSTDPPLYITEKLLDTFIRHSSDIGFFLYIPTFRESMLHPVGHPHRLPDALIYATYLWCIYLSKDGITQDSEICLSRATGAITDVADSPHSKIHAIQAQVLIATYFFSSNRVSEGNYFVMNAVATALAAGLHKIRSTNGDLRSTLPPPRNSTEEGERILAAWTVFILDRSWAANLGQTPQMTFSVDHLEHSLDTPWPLDIDSYVQGFLLQNIYTEKTLLKFLENRPTTDKGTSILAVQAKATLLWERVVDICTHCSPDVDVLGEMNTLVNLVGALKETLPDLYSNMDVPNDARIRRLVICHSILNISAVRLHGTLYSRLSKSSSKNSHLESAKAVLCIAASLGRFNLRYLNPIIGNIWMEAAQTLMDEIALLRRKSWAYSLAEESELGGILRRALEGMEIFASTCEIIDIALKKMRDSFQPMQIKS</sequence>
<dbReference type="STRING" id="1095629.A0A0C9WVV5"/>
<dbReference type="InterPro" id="IPR007219">
    <property type="entry name" value="XnlR_reg_dom"/>
</dbReference>
<keyword evidence="4" id="KW-0804">Transcription</keyword>
<dbReference type="CDD" id="cd12148">
    <property type="entry name" value="fungal_TF_MHR"/>
    <property type="match status" value="1"/>
</dbReference>
<proteinExistence type="predicted"/>
<dbReference type="GO" id="GO:0005634">
    <property type="term" value="C:nucleus"/>
    <property type="evidence" value="ECO:0007669"/>
    <property type="project" value="UniProtKB-SubCell"/>
</dbReference>
<feature type="compositionally biased region" description="Polar residues" evidence="6">
    <location>
        <begin position="54"/>
        <end position="66"/>
    </location>
</feature>
<dbReference type="Pfam" id="PF04082">
    <property type="entry name" value="Fungal_trans"/>
    <property type="match status" value="1"/>
</dbReference>
<evidence type="ECO:0000259" key="7">
    <source>
        <dbReference type="SMART" id="SM00906"/>
    </source>
</evidence>
<dbReference type="CDD" id="cd00067">
    <property type="entry name" value="GAL4"/>
    <property type="match status" value="1"/>
</dbReference>
<dbReference type="Gene3D" id="4.10.240.10">
    <property type="entry name" value="Zn(2)-C6 fungal-type DNA-binding domain"/>
    <property type="match status" value="1"/>
</dbReference>
<gene>
    <name evidence="8" type="ORF">K443DRAFT_676538</name>
</gene>
<dbReference type="InterPro" id="IPR050815">
    <property type="entry name" value="TF_fung"/>
</dbReference>
<dbReference type="PANTHER" id="PTHR47338">
    <property type="entry name" value="ZN(II)2CYS6 TRANSCRIPTION FACTOR (EUROFUNG)-RELATED"/>
    <property type="match status" value="1"/>
</dbReference>
<reference evidence="8 9" key="1">
    <citation type="submission" date="2014-04" db="EMBL/GenBank/DDBJ databases">
        <authorList>
            <consortium name="DOE Joint Genome Institute"/>
            <person name="Kuo A."/>
            <person name="Kohler A."/>
            <person name="Nagy L.G."/>
            <person name="Floudas D."/>
            <person name="Copeland A."/>
            <person name="Barry K.W."/>
            <person name="Cichocki N."/>
            <person name="Veneault-Fourrey C."/>
            <person name="LaButti K."/>
            <person name="Lindquist E.A."/>
            <person name="Lipzen A."/>
            <person name="Lundell T."/>
            <person name="Morin E."/>
            <person name="Murat C."/>
            <person name="Sun H."/>
            <person name="Tunlid A."/>
            <person name="Henrissat B."/>
            <person name="Grigoriev I.V."/>
            <person name="Hibbett D.S."/>
            <person name="Martin F."/>
            <person name="Nordberg H.P."/>
            <person name="Cantor M.N."/>
            <person name="Hua S.X."/>
        </authorList>
    </citation>
    <scope>NUCLEOTIDE SEQUENCE [LARGE SCALE GENOMIC DNA]</scope>
    <source>
        <strain evidence="8 9">LaAM-08-1</strain>
    </source>
</reference>
<evidence type="ECO:0000256" key="5">
    <source>
        <dbReference type="ARBA" id="ARBA00023242"/>
    </source>
</evidence>
<evidence type="ECO:0000256" key="1">
    <source>
        <dbReference type="ARBA" id="ARBA00004123"/>
    </source>
</evidence>
<dbReference type="PANTHER" id="PTHR47338:SF29">
    <property type="entry name" value="ZN(2)-C6 FUNGAL-TYPE DOMAIN-CONTAINING PROTEIN"/>
    <property type="match status" value="1"/>
</dbReference>
<comment type="subcellular location">
    <subcellularLocation>
        <location evidence="1">Nucleus</location>
    </subcellularLocation>
</comment>
<dbReference type="HOGENOM" id="CLU_022337_1_1_1"/>
<dbReference type="SMART" id="SM00906">
    <property type="entry name" value="Fungal_trans"/>
    <property type="match status" value="1"/>
</dbReference>
<evidence type="ECO:0000256" key="6">
    <source>
        <dbReference type="SAM" id="MobiDB-lite"/>
    </source>
</evidence>
<evidence type="ECO:0000256" key="3">
    <source>
        <dbReference type="ARBA" id="ARBA00023015"/>
    </source>
</evidence>
<reference evidence="9" key="2">
    <citation type="submission" date="2015-01" db="EMBL/GenBank/DDBJ databases">
        <title>Evolutionary Origins and Diversification of the Mycorrhizal Mutualists.</title>
        <authorList>
            <consortium name="DOE Joint Genome Institute"/>
            <consortium name="Mycorrhizal Genomics Consortium"/>
            <person name="Kohler A."/>
            <person name="Kuo A."/>
            <person name="Nagy L.G."/>
            <person name="Floudas D."/>
            <person name="Copeland A."/>
            <person name="Barry K.W."/>
            <person name="Cichocki N."/>
            <person name="Veneault-Fourrey C."/>
            <person name="LaButti K."/>
            <person name="Lindquist E.A."/>
            <person name="Lipzen A."/>
            <person name="Lundell T."/>
            <person name="Morin E."/>
            <person name="Murat C."/>
            <person name="Riley R."/>
            <person name="Ohm R."/>
            <person name="Sun H."/>
            <person name="Tunlid A."/>
            <person name="Henrissat B."/>
            <person name="Grigoriev I.V."/>
            <person name="Hibbett D.S."/>
            <person name="Martin F."/>
        </authorList>
    </citation>
    <scope>NUCLEOTIDE SEQUENCE [LARGE SCALE GENOMIC DNA]</scope>
    <source>
        <strain evidence="9">LaAM-08-1</strain>
    </source>
</reference>
<evidence type="ECO:0000313" key="8">
    <source>
        <dbReference type="EMBL" id="KIK03710.1"/>
    </source>
</evidence>
<keyword evidence="3" id="KW-0805">Transcription regulation</keyword>
<dbReference type="GO" id="GO:0008270">
    <property type="term" value="F:zinc ion binding"/>
    <property type="evidence" value="ECO:0007669"/>
    <property type="project" value="InterPro"/>
</dbReference>
<organism evidence="8 9">
    <name type="scientific">Laccaria amethystina LaAM-08-1</name>
    <dbReference type="NCBI Taxonomy" id="1095629"/>
    <lineage>
        <taxon>Eukaryota</taxon>
        <taxon>Fungi</taxon>
        <taxon>Dikarya</taxon>
        <taxon>Basidiomycota</taxon>
        <taxon>Agaricomycotina</taxon>
        <taxon>Agaricomycetes</taxon>
        <taxon>Agaricomycetidae</taxon>
        <taxon>Agaricales</taxon>
        <taxon>Agaricineae</taxon>
        <taxon>Hydnangiaceae</taxon>
        <taxon>Laccaria</taxon>
    </lineage>
</organism>
<keyword evidence="5" id="KW-0539">Nucleus</keyword>
<evidence type="ECO:0000256" key="4">
    <source>
        <dbReference type="ARBA" id="ARBA00023163"/>
    </source>
</evidence>
<feature type="region of interest" description="Disordered" evidence="6">
    <location>
        <begin position="48"/>
        <end position="83"/>
    </location>
</feature>
<dbReference type="GO" id="GO:0000981">
    <property type="term" value="F:DNA-binding transcription factor activity, RNA polymerase II-specific"/>
    <property type="evidence" value="ECO:0007669"/>
    <property type="project" value="InterPro"/>
</dbReference>
<accession>A0A0C9WVV5</accession>
<dbReference type="GO" id="GO:0006351">
    <property type="term" value="P:DNA-templated transcription"/>
    <property type="evidence" value="ECO:0007669"/>
    <property type="project" value="InterPro"/>
</dbReference>
<dbReference type="Proteomes" id="UP000054477">
    <property type="component" value="Unassembled WGS sequence"/>
</dbReference>
<evidence type="ECO:0000313" key="9">
    <source>
        <dbReference type="Proteomes" id="UP000054477"/>
    </source>
</evidence>
<keyword evidence="2" id="KW-0479">Metal-binding</keyword>
<dbReference type="InterPro" id="IPR001138">
    <property type="entry name" value="Zn2Cys6_DnaBD"/>
</dbReference>
<keyword evidence="9" id="KW-1185">Reference proteome</keyword>
<dbReference type="EMBL" id="KN838577">
    <property type="protein sequence ID" value="KIK03710.1"/>
    <property type="molecule type" value="Genomic_DNA"/>
</dbReference>
<feature type="domain" description="Xylanolytic transcriptional activator regulatory" evidence="7">
    <location>
        <begin position="195"/>
        <end position="281"/>
    </location>
</feature>
<feature type="compositionally biased region" description="Low complexity" evidence="6">
    <location>
        <begin position="67"/>
        <end position="83"/>
    </location>
</feature>
<dbReference type="OrthoDB" id="2309723at2759"/>
<dbReference type="GO" id="GO:0003677">
    <property type="term" value="F:DNA binding"/>
    <property type="evidence" value="ECO:0007669"/>
    <property type="project" value="InterPro"/>
</dbReference>
<protein>
    <recommendedName>
        <fullName evidence="7">Xylanolytic transcriptional activator regulatory domain-containing protein</fullName>
    </recommendedName>
</protein>
<dbReference type="AlphaFoldDB" id="A0A0C9WVV5"/>
<evidence type="ECO:0000256" key="2">
    <source>
        <dbReference type="ARBA" id="ARBA00022723"/>
    </source>
</evidence>